<dbReference type="PROSITE" id="PS51462">
    <property type="entry name" value="NUDIX"/>
    <property type="match status" value="1"/>
</dbReference>
<evidence type="ECO:0000313" key="3">
    <source>
        <dbReference type="EMBL" id="MBN9643582.1"/>
    </source>
</evidence>
<dbReference type="InterPro" id="IPR015797">
    <property type="entry name" value="NUDIX_hydrolase-like_dom_sf"/>
</dbReference>
<evidence type="ECO:0000259" key="2">
    <source>
        <dbReference type="PROSITE" id="PS51462"/>
    </source>
</evidence>
<dbReference type="Gene3D" id="3.90.79.10">
    <property type="entry name" value="Nucleoside Triphosphate Pyrophosphohydrolase"/>
    <property type="match status" value="1"/>
</dbReference>
<dbReference type="GO" id="GO:0019693">
    <property type="term" value="P:ribose phosphate metabolic process"/>
    <property type="evidence" value="ECO:0007669"/>
    <property type="project" value="TreeGrafter"/>
</dbReference>
<dbReference type="GO" id="GO:0006753">
    <property type="term" value="P:nucleoside phosphate metabolic process"/>
    <property type="evidence" value="ECO:0007669"/>
    <property type="project" value="TreeGrafter"/>
</dbReference>
<accession>A0A939IXE2</accession>
<dbReference type="EMBL" id="JAFLEQ010000003">
    <property type="protein sequence ID" value="MBN9643582.1"/>
    <property type="molecule type" value="Genomic_DNA"/>
</dbReference>
<dbReference type="Proteomes" id="UP000664332">
    <property type="component" value="Unassembled WGS sequence"/>
</dbReference>
<evidence type="ECO:0000256" key="1">
    <source>
        <dbReference type="ARBA" id="ARBA00022801"/>
    </source>
</evidence>
<keyword evidence="4" id="KW-1185">Reference proteome</keyword>
<feature type="domain" description="Nudix hydrolase" evidence="2">
    <location>
        <begin position="16"/>
        <end position="147"/>
    </location>
</feature>
<dbReference type="GO" id="GO:0016787">
    <property type="term" value="F:hydrolase activity"/>
    <property type="evidence" value="ECO:0007669"/>
    <property type="project" value="UniProtKB-KW"/>
</dbReference>
<comment type="caution">
    <text evidence="3">The sequence shown here is derived from an EMBL/GenBank/DDBJ whole genome shotgun (WGS) entry which is preliminary data.</text>
</comment>
<organism evidence="3 4">
    <name type="scientific">Corynebacterium mendelii</name>
    <dbReference type="NCBI Taxonomy" id="2765362"/>
    <lineage>
        <taxon>Bacteria</taxon>
        <taxon>Bacillati</taxon>
        <taxon>Actinomycetota</taxon>
        <taxon>Actinomycetes</taxon>
        <taxon>Mycobacteriales</taxon>
        <taxon>Corynebacteriaceae</taxon>
        <taxon>Corynebacterium</taxon>
    </lineage>
</organism>
<dbReference type="InterPro" id="IPR000086">
    <property type="entry name" value="NUDIX_hydrolase_dom"/>
</dbReference>
<dbReference type="Pfam" id="PF00293">
    <property type="entry name" value="NUDIX"/>
    <property type="match status" value="1"/>
</dbReference>
<reference evidence="3" key="1">
    <citation type="submission" date="2021-03" db="EMBL/GenBank/DDBJ databases">
        <authorList>
            <person name="Sun Q."/>
        </authorList>
    </citation>
    <scope>NUCLEOTIDE SEQUENCE</scope>
    <source>
        <strain evidence="3">CCM 8862</strain>
    </source>
</reference>
<name>A0A939IXE2_9CORY</name>
<evidence type="ECO:0000313" key="4">
    <source>
        <dbReference type="Proteomes" id="UP000664332"/>
    </source>
</evidence>
<gene>
    <name evidence="3" type="ORF">JZY06_02915</name>
</gene>
<proteinExistence type="predicted"/>
<dbReference type="SUPFAM" id="SSF55811">
    <property type="entry name" value="Nudix"/>
    <property type="match status" value="1"/>
</dbReference>
<dbReference type="AlphaFoldDB" id="A0A939IXE2"/>
<dbReference type="PANTHER" id="PTHR11839:SF31">
    <property type="entry name" value="ADP-RIBOSE PYROPHOSPHATASE"/>
    <property type="match status" value="1"/>
</dbReference>
<keyword evidence="1 3" id="KW-0378">Hydrolase</keyword>
<dbReference type="PANTHER" id="PTHR11839">
    <property type="entry name" value="UDP/ADP-SUGAR PYROPHOSPHATASE"/>
    <property type="match status" value="1"/>
</dbReference>
<protein>
    <submittedName>
        <fullName evidence="3">NUDIX hydrolase</fullName>
    </submittedName>
</protein>
<sequence>MVTMPQGNLAAREIVEHFGAVAVVAVDERGRIPLVRQWRQCVKKRLWELPAGILDIAGEDELDTAKRELLEEAGLAADDWSVLVDLVTSPGFCEEAVRVYLARDLHPVDRPAGRDEEAELELHWFDASTIHAMLTGGQINNSIAVAGLFRALDVLAGRSGPLPLDTPFSLRPSSMANRRAPIVGAGHDMKHPHTTAR</sequence>
<dbReference type="GO" id="GO:0005829">
    <property type="term" value="C:cytosol"/>
    <property type="evidence" value="ECO:0007669"/>
    <property type="project" value="TreeGrafter"/>
</dbReference>